<dbReference type="Proteomes" id="UP000689967">
    <property type="component" value="Unassembled WGS sequence"/>
</dbReference>
<dbReference type="EMBL" id="JAERQM010000005">
    <property type="protein sequence ID" value="MBU8545775.1"/>
    <property type="molecule type" value="Genomic_DNA"/>
</dbReference>
<keyword evidence="7" id="KW-1185">Reference proteome</keyword>
<evidence type="ECO:0000259" key="5">
    <source>
        <dbReference type="PROSITE" id="PS50977"/>
    </source>
</evidence>
<keyword evidence="3" id="KW-0804">Transcription</keyword>
<dbReference type="InterPro" id="IPR001647">
    <property type="entry name" value="HTH_TetR"/>
</dbReference>
<feature type="DNA-binding region" description="H-T-H motif" evidence="4">
    <location>
        <begin position="37"/>
        <end position="56"/>
    </location>
</feature>
<evidence type="ECO:0000313" key="6">
    <source>
        <dbReference type="EMBL" id="MBU8545775.1"/>
    </source>
</evidence>
<feature type="domain" description="HTH tetR-type" evidence="5">
    <location>
        <begin position="14"/>
        <end position="74"/>
    </location>
</feature>
<evidence type="ECO:0000313" key="7">
    <source>
        <dbReference type="Proteomes" id="UP000689967"/>
    </source>
</evidence>
<dbReference type="Pfam" id="PF00440">
    <property type="entry name" value="TetR_N"/>
    <property type="match status" value="1"/>
</dbReference>
<dbReference type="RefSeq" id="WP_216877770.1">
    <property type="nucleotide sequence ID" value="NZ_JAERQM010000005.1"/>
</dbReference>
<proteinExistence type="predicted"/>
<name>A0ABS6HAP9_9PROT</name>
<reference evidence="6 7" key="1">
    <citation type="submission" date="2021-01" db="EMBL/GenBank/DDBJ databases">
        <title>Roseomonas sp. nov, a bacterium isolated from an oil production mixture in Yumen Oilfield.</title>
        <authorList>
            <person name="Wu D."/>
        </authorList>
    </citation>
    <scope>NUCLEOTIDE SEQUENCE [LARGE SCALE GENOMIC DNA]</scope>
    <source>
        <strain evidence="6 7">ROY-5-3</strain>
    </source>
</reference>
<keyword evidence="2 4" id="KW-0238">DNA-binding</keyword>
<dbReference type="PROSITE" id="PS50977">
    <property type="entry name" value="HTH_TETR_2"/>
    <property type="match status" value="1"/>
</dbReference>
<organism evidence="6 7">
    <name type="scientific">Falsiroseomonas oleicola</name>
    <dbReference type="NCBI Taxonomy" id="2801474"/>
    <lineage>
        <taxon>Bacteria</taxon>
        <taxon>Pseudomonadati</taxon>
        <taxon>Pseudomonadota</taxon>
        <taxon>Alphaproteobacteria</taxon>
        <taxon>Acetobacterales</taxon>
        <taxon>Roseomonadaceae</taxon>
        <taxon>Falsiroseomonas</taxon>
    </lineage>
</organism>
<sequence>MGDVTVPQPGGLKPKAAERIQSAAKDLFYRQGIRATGIEEVCRAADATKMSLYRSFPSKDALVAAVLSEDAATYDAWFAEVTAGAETPAAKLRAMVEAGAAKVALGAERGCPMLLAQAEFPDPEHPTHRLVAQCKARMRAAMVELARAAGAEPPELLADTLALLFDGAWASMPYLGSERAALVLRQGATAILDAALPPA</sequence>
<dbReference type="PANTHER" id="PTHR47506">
    <property type="entry name" value="TRANSCRIPTIONAL REGULATORY PROTEIN"/>
    <property type="match status" value="1"/>
</dbReference>
<keyword evidence="1" id="KW-0805">Transcription regulation</keyword>
<evidence type="ECO:0000256" key="4">
    <source>
        <dbReference type="PROSITE-ProRule" id="PRU00335"/>
    </source>
</evidence>
<evidence type="ECO:0000256" key="3">
    <source>
        <dbReference type="ARBA" id="ARBA00023163"/>
    </source>
</evidence>
<dbReference type="PANTHER" id="PTHR47506:SF1">
    <property type="entry name" value="HTH-TYPE TRANSCRIPTIONAL REGULATOR YJDC"/>
    <property type="match status" value="1"/>
</dbReference>
<gene>
    <name evidence="6" type="ORF">JJQ90_18780</name>
</gene>
<protein>
    <submittedName>
        <fullName evidence="6">TetR/AcrR family transcriptional regulator</fullName>
    </submittedName>
</protein>
<accession>A0ABS6HAP9</accession>
<evidence type="ECO:0000256" key="2">
    <source>
        <dbReference type="ARBA" id="ARBA00023125"/>
    </source>
</evidence>
<evidence type="ECO:0000256" key="1">
    <source>
        <dbReference type="ARBA" id="ARBA00023015"/>
    </source>
</evidence>
<comment type="caution">
    <text evidence="6">The sequence shown here is derived from an EMBL/GenBank/DDBJ whole genome shotgun (WGS) entry which is preliminary data.</text>
</comment>